<reference evidence="9" key="3">
    <citation type="submission" date="2019-06" db="EMBL/GenBank/DDBJ databases">
        <authorList>
            <person name="Poynton C."/>
            <person name="Hasenbein S."/>
            <person name="Benoit J.B."/>
            <person name="Sepulveda M.S."/>
            <person name="Poelchau M.F."/>
            <person name="Murali S.C."/>
            <person name="Chen S."/>
            <person name="Glastad K.M."/>
            <person name="Werren J.H."/>
            <person name="Vineis J.H."/>
            <person name="Bowen J.L."/>
            <person name="Friedrich M."/>
            <person name="Jones J."/>
            <person name="Robertson H.M."/>
            <person name="Feyereisen R."/>
            <person name="Mechler-Hickson A."/>
            <person name="Mathers N."/>
            <person name="Lee C.E."/>
            <person name="Colbourne J.K."/>
            <person name="Biales A."/>
            <person name="Johnston J.S."/>
            <person name="Wellborn G.A."/>
            <person name="Rosendale A.J."/>
            <person name="Cridge A.G."/>
            <person name="Munoz-Torres M.C."/>
            <person name="Bain P.A."/>
            <person name="Manny A.R."/>
            <person name="Major K.M."/>
            <person name="Lambert F.N."/>
            <person name="Vulpe C.D."/>
            <person name="Tuck P."/>
            <person name="Blalock B.J."/>
            <person name="Lin Y.-Y."/>
            <person name="Smith M.E."/>
            <person name="Ochoa-Acuna H."/>
            <person name="Chen M.-J.M."/>
            <person name="Childers C.P."/>
            <person name="Qu J."/>
            <person name="Dugan S."/>
            <person name="Lee S.L."/>
            <person name="Chao H."/>
            <person name="Dinh H."/>
            <person name="Han Y."/>
            <person name="Doddapaneni H."/>
            <person name="Worley K.C."/>
            <person name="Muzny D.M."/>
            <person name="Gibbs R.A."/>
            <person name="Richards S."/>
        </authorList>
    </citation>
    <scope>NUCLEOTIDE SEQUENCE</scope>
    <source>
        <strain evidence="9">HAZT.00-mixed</strain>
        <tissue evidence="9">Whole organism</tissue>
    </source>
</reference>
<dbReference type="AlphaFoldDB" id="A0A6A0GX60"/>
<evidence type="ECO:0000256" key="6">
    <source>
        <dbReference type="ARBA" id="ARBA00023212"/>
    </source>
</evidence>
<keyword evidence="5" id="KW-0505">Motor protein</keyword>
<keyword evidence="2" id="KW-0963">Cytoplasm</keyword>
<comment type="subcellular location">
    <subcellularLocation>
        <location evidence="1">Cytoplasm</location>
        <location evidence="1">Cytoskeleton</location>
    </subcellularLocation>
</comment>
<evidence type="ECO:0000313" key="9">
    <source>
        <dbReference type="EMBL" id="KAA0189565.1"/>
    </source>
</evidence>
<feature type="domain" description="Kinesin motor" evidence="8">
    <location>
        <begin position="1"/>
        <end position="132"/>
    </location>
</feature>
<dbReference type="Pfam" id="PF00225">
    <property type="entry name" value="Kinesin"/>
    <property type="match status" value="1"/>
</dbReference>
<dbReference type="PROSITE" id="PS50067">
    <property type="entry name" value="KINESIN_MOTOR_2"/>
    <property type="match status" value="1"/>
</dbReference>
<keyword evidence="6" id="KW-0206">Cytoskeleton</keyword>
<dbReference type="GO" id="GO:0090307">
    <property type="term" value="P:mitotic spindle assembly"/>
    <property type="evidence" value="ECO:0007669"/>
    <property type="project" value="TreeGrafter"/>
</dbReference>
<dbReference type="InterPro" id="IPR001752">
    <property type="entry name" value="Kinesin_motor_dom"/>
</dbReference>
<evidence type="ECO:0000256" key="4">
    <source>
        <dbReference type="ARBA" id="ARBA00022840"/>
    </source>
</evidence>
<evidence type="ECO:0000259" key="8">
    <source>
        <dbReference type="PROSITE" id="PS50067"/>
    </source>
</evidence>
<sequence length="132" mass="15356">MAGIIPRCVNHLFDKIARLKLEFTMHVSFIELYTDEPYDLLSAQNDPPKLRFVSMLLYKDSSQKGACILHDMKNVLVRSMNEVLRLIERGSAKRRRATTLLNVNSTRSHTVFTIIKIKENTLEKVKKVIRKR</sequence>
<dbReference type="SUPFAM" id="SSF52540">
    <property type="entry name" value="P-loop containing nucleoside triphosphate hydrolases"/>
    <property type="match status" value="1"/>
</dbReference>
<keyword evidence="3" id="KW-0547">Nucleotide-binding</keyword>
<dbReference type="GO" id="GO:0008574">
    <property type="term" value="F:plus-end-directed microtubule motor activity"/>
    <property type="evidence" value="ECO:0007669"/>
    <property type="project" value="TreeGrafter"/>
</dbReference>
<dbReference type="GO" id="GO:0007018">
    <property type="term" value="P:microtubule-based movement"/>
    <property type="evidence" value="ECO:0007669"/>
    <property type="project" value="InterPro"/>
</dbReference>
<reference evidence="9" key="2">
    <citation type="journal article" date="2018" name="Environ. Sci. Technol.">
        <title>The Toxicogenome of Hyalella azteca: A Model for Sediment Ecotoxicology and Evolutionary Toxicology.</title>
        <authorList>
            <person name="Poynton H.C."/>
            <person name="Hasenbein S."/>
            <person name="Benoit J.B."/>
            <person name="Sepulveda M.S."/>
            <person name="Poelchau M.F."/>
            <person name="Hughes D.S.T."/>
            <person name="Murali S.C."/>
            <person name="Chen S."/>
            <person name="Glastad K.M."/>
            <person name="Goodisman M.A.D."/>
            <person name="Werren J.H."/>
            <person name="Vineis J.H."/>
            <person name="Bowen J.L."/>
            <person name="Friedrich M."/>
            <person name="Jones J."/>
            <person name="Robertson H.M."/>
            <person name="Feyereisen R."/>
            <person name="Mechler-Hickson A."/>
            <person name="Mathers N."/>
            <person name="Lee C.E."/>
            <person name="Colbourne J.K."/>
            <person name="Biales A."/>
            <person name="Johnston J.S."/>
            <person name="Wellborn G.A."/>
            <person name="Rosendale A.J."/>
            <person name="Cridge A.G."/>
            <person name="Munoz-Torres M.C."/>
            <person name="Bain P.A."/>
            <person name="Manny A.R."/>
            <person name="Major K.M."/>
            <person name="Lambert F.N."/>
            <person name="Vulpe C.D."/>
            <person name="Tuck P."/>
            <person name="Blalock B.J."/>
            <person name="Lin Y.Y."/>
            <person name="Smith M.E."/>
            <person name="Ochoa-Acuna H."/>
            <person name="Chen M.M."/>
            <person name="Childers C.P."/>
            <person name="Qu J."/>
            <person name="Dugan S."/>
            <person name="Lee S.L."/>
            <person name="Chao H."/>
            <person name="Dinh H."/>
            <person name="Han Y."/>
            <person name="Doddapaneni H."/>
            <person name="Worley K.C."/>
            <person name="Muzny D.M."/>
            <person name="Gibbs R.A."/>
            <person name="Richards S."/>
        </authorList>
    </citation>
    <scope>NUCLEOTIDE SEQUENCE</scope>
    <source>
        <strain evidence="9">HAZT.00-mixed</strain>
        <tissue evidence="9">Whole organism</tissue>
    </source>
</reference>
<gene>
    <name evidence="9" type="ORF">HAZT_HAZT011143</name>
</gene>
<evidence type="ECO:0000256" key="7">
    <source>
        <dbReference type="PROSITE-ProRule" id="PRU00283"/>
    </source>
</evidence>
<evidence type="ECO:0000256" key="5">
    <source>
        <dbReference type="ARBA" id="ARBA00023175"/>
    </source>
</evidence>
<dbReference type="Proteomes" id="UP000711488">
    <property type="component" value="Unassembled WGS sequence"/>
</dbReference>
<organism evidence="9">
    <name type="scientific">Hyalella azteca</name>
    <name type="common">Amphipod</name>
    <dbReference type="NCBI Taxonomy" id="294128"/>
    <lineage>
        <taxon>Eukaryota</taxon>
        <taxon>Metazoa</taxon>
        <taxon>Ecdysozoa</taxon>
        <taxon>Arthropoda</taxon>
        <taxon>Crustacea</taxon>
        <taxon>Multicrustacea</taxon>
        <taxon>Malacostraca</taxon>
        <taxon>Eumalacostraca</taxon>
        <taxon>Peracarida</taxon>
        <taxon>Amphipoda</taxon>
        <taxon>Senticaudata</taxon>
        <taxon>Talitrida</taxon>
        <taxon>Talitroidea</taxon>
        <taxon>Hyalellidae</taxon>
        <taxon>Hyalella</taxon>
    </lineage>
</organism>
<comment type="caution">
    <text evidence="7">Lacks conserved residue(s) required for the propagation of feature annotation.</text>
</comment>
<comment type="caution">
    <text evidence="9">The sequence shown here is derived from an EMBL/GenBank/DDBJ whole genome shotgun (WGS) entry which is preliminary data.</text>
</comment>
<proteinExistence type="inferred from homology"/>
<dbReference type="GO" id="GO:0008017">
    <property type="term" value="F:microtubule binding"/>
    <property type="evidence" value="ECO:0007669"/>
    <property type="project" value="InterPro"/>
</dbReference>
<dbReference type="EMBL" id="JQDR03013461">
    <property type="protein sequence ID" value="KAA0189565.1"/>
    <property type="molecule type" value="Genomic_DNA"/>
</dbReference>
<reference evidence="9" key="1">
    <citation type="submission" date="2014-08" db="EMBL/GenBank/DDBJ databases">
        <authorList>
            <person name="Murali S."/>
            <person name="Richards S."/>
            <person name="Bandaranaike D."/>
            <person name="Bellair M."/>
            <person name="Blankenburg K."/>
            <person name="Chao H."/>
            <person name="Dinh H."/>
            <person name="Doddapaneni H."/>
            <person name="Dugan-Rocha S."/>
            <person name="Elkadiri S."/>
            <person name="Gnanaolivu R."/>
            <person name="Hughes D."/>
            <person name="Lee S."/>
            <person name="Li M."/>
            <person name="Ming W."/>
            <person name="Munidasa M."/>
            <person name="Muniz J."/>
            <person name="Nguyen L."/>
            <person name="Osuji N."/>
            <person name="Pu L.-L."/>
            <person name="Puazo M."/>
            <person name="Skinner E."/>
            <person name="Qu C."/>
            <person name="Quiroz J."/>
            <person name="Raj R."/>
            <person name="Weissenberger G."/>
            <person name="Xin Y."/>
            <person name="Zou X."/>
            <person name="Han Y."/>
            <person name="Worley K."/>
            <person name="Muzny D."/>
            <person name="Gibbs R."/>
        </authorList>
    </citation>
    <scope>NUCLEOTIDE SEQUENCE</scope>
    <source>
        <strain evidence="9">HAZT.00-mixed</strain>
        <tissue evidence="9">Whole organism</tissue>
    </source>
</reference>
<dbReference type="GO" id="GO:0005876">
    <property type="term" value="C:spindle microtubule"/>
    <property type="evidence" value="ECO:0007669"/>
    <property type="project" value="TreeGrafter"/>
</dbReference>
<accession>A0A6A0GX60</accession>
<dbReference type="GO" id="GO:0005524">
    <property type="term" value="F:ATP binding"/>
    <property type="evidence" value="ECO:0007669"/>
    <property type="project" value="UniProtKB-KW"/>
</dbReference>
<dbReference type="InterPro" id="IPR047149">
    <property type="entry name" value="KIF11-like"/>
</dbReference>
<dbReference type="InterPro" id="IPR036961">
    <property type="entry name" value="Kinesin_motor_dom_sf"/>
</dbReference>
<comment type="similarity">
    <text evidence="7">Belongs to the TRAFAC class myosin-kinesin ATPase superfamily. Kinesin family.</text>
</comment>
<protein>
    <recommendedName>
        <fullName evidence="8">Kinesin motor domain-containing protein</fullName>
    </recommendedName>
</protein>
<dbReference type="InterPro" id="IPR027417">
    <property type="entry name" value="P-loop_NTPase"/>
</dbReference>
<name>A0A6A0GX60_HYAAZ</name>
<dbReference type="Gene3D" id="3.40.850.10">
    <property type="entry name" value="Kinesin motor domain"/>
    <property type="match status" value="1"/>
</dbReference>
<evidence type="ECO:0000256" key="2">
    <source>
        <dbReference type="ARBA" id="ARBA00022490"/>
    </source>
</evidence>
<keyword evidence="4" id="KW-0067">ATP-binding</keyword>
<dbReference type="GO" id="GO:0051231">
    <property type="term" value="P:spindle elongation"/>
    <property type="evidence" value="ECO:0007669"/>
    <property type="project" value="TreeGrafter"/>
</dbReference>
<dbReference type="GO" id="GO:0072686">
    <property type="term" value="C:mitotic spindle"/>
    <property type="evidence" value="ECO:0007669"/>
    <property type="project" value="TreeGrafter"/>
</dbReference>
<dbReference type="PANTHER" id="PTHR47970">
    <property type="entry name" value="KINESIN-LIKE PROTEIN KIF11"/>
    <property type="match status" value="1"/>
</dbReference>
<dbReference type="PANTHER" id="PTHR47970:SF12">
    <property type="entry name" value="KINESIN FAMILY MEMBER 11"/>
    <property type="match status" value="1"/>
</dbReference>
<evidence type="ECO:0000256" key="1">
    <source>
        <dbReference type="ARBA" id="ARBA00004245"/>
    </source>
</evidence>
<evidence type="ECO:0000256" key="3">
    <source>
        <dbReference type="ARBA" id="ARBA00022741"/>
    </source>
</evidence>